<accession>A0A1N6KA78</accession>
<gene>
    <name evidence="1" type="ORF">SAMN05444168_6495</name>
</gene>
<sequence>MITEQAKDSIERIFRQAARLRLMVGAGDACDIVHGTPHDGAVDGELIVLTISSISFRLLLVLHFDNDDATRDYYLGSGEATLEERLLEICNLCCGAMNQQLVGYFPDLGMSTPYVLSGHCVSYLDQLKPDFLVSYRVTVNGAVQLGATVCVCADAPLDFVATVAEVTELAESVGELELF</sequence>
<name>A0A1N6KA78_9BURK</name>
<evidence type="ECO:0008006" key="3">
    <source>
        <dbReference type="Google" id="ProtNLM"/>
    </source>
</evidence>
<reference evidence="1 2" key="1">
    <citation type="submission" date="2016-11" db="EMBL/GenBank/DDBJ databases">
        <authorList>
            <person name="Jaros S."/>
            <person name="Januszkiewicz K."/>
            <person name="Wedrychowicz H."/>
        </authorList>
    </citation>
    <scope>NUCLEOTIDE SEQUENCE [LARGE SCALE GENOMIC DNA]</scope>
    <source>
        <strain evidence="1 2">GAS86</strain>
    </source>
</reference>
<dbReference type="EMBL" id="FSRM01000002">
    <property type="protein sequence ID" value="SIO53227.1"/>
    <property type="molecule type" value="Genomic_DNA"/>
</dbReference>
<organism evidence="1 2">
    <name type="scientific">Paraburkholderia phenazinium</name>
    <dbReference type="NCBI Taxonomy" id="60549"/>
    <lineage>
        <taxon>Bacteria</taxon>
        <taxon>Pseudomonadati</taxon>
        <taxon>Pseudomonadota</taxon>
        <taxon>Betaproteobacteria</taxon>
        <taxon>Burkholderiales</taxon>
        <taxon>Burkholderiaceae</taxon>
        <taxon>Paraburkholderia</taxon>
    </lineage>
</organism>
<dbReference type="RefSeq" id="WP_074268316.1">
    <property type="nucleotide sequence ID" value="NZ_FSRM01000002.1"/>
</dbReference>
<dbReference type="Proteomes" id="UP000184693">
    <property type="component" value="Unassembled WGS sequence"/>
</dbReference>
<dbReference type="AlphaFoldDB" id="A0A1N6KA78"/>
<proteinExistence type="predicted"/>
<protein>
    <recommendedName>
        <fullName evidence="3">Chemotaxis protein CheX</fullName>
    </recommendedName>
</protein>
<dbReference type="OrthoDB" id="8717392at2"/>
<evidence type="ECO:0000313" key="2">
    <source>
        <dbReference type="Proteomes" id="UP000184693"/>
    </source>
</evidence>
<evidence type="ECO:0000313" key="1">
    <source>
        <dbReference type="EMBL" id="SIO53227.1"/>
    </source>
</evidence>